<reference evidence="3" key="1">
    <citation type="journal article" date="2019" name="Int. J. Syst. Evol. Microbiol.">
        <title>The Global Catalogue of Microorganisms (GCM) 10K type strain sequencing project: providing services to taxonomists for standard genome sequencing and annotation.</title>
        <authorList>
            <consortium name="The Broad Institute Genomics Platform"/>
            <consortium name="The Broad Institute Genome Sequencing Center for Infectious Disease"/>
            <person name="Wu L."/>
            <person name="Ma J."/>
        </authorList>
    </citation>
    <scope>NUCLEOTIDE SEQUENCE [LARGE SCALE GENOMIC DNA]</scope>
    <source>
        <strain evidence="3">JCM 17938</strain>
    </source>
</reference>
<evidence type="ECO:0000256" key="1">
    <source>
        <dbReference type="SAM" id="MobiDB-lite"/>
    </source>
</evidence>
<gene>
    <name evidence="2" type="ORF">GCM10023195_39590</name>
</gene>
<sequence length="107" mass="10760">MVPALTDTDAGANAKPLIDTEFAATGAAAGAAPEPEPPCIRIPGMAPAGALARGADRAAGELMVSCPQPQAAGRSIPPTAMSAAGHGRPRARDMRFIGIPPVPRGRR</sequence>
<keyword evidence="3" id="KW-1185">Reference proteome</keyword>
<proteinExistence type="predicted"/>
<feature type="region of interest" description="Disordered" evidence="1">
    <location>
        <begin position="69"/>
        <end position="107"/>
    </location>
</feature>
<accession>A0ABP8TJC9</accession>
<evidence type="ECO:0000313" key="3">
    <source>
        <dbReference type="Proteomes" id="UP001500212"/>
    </source>
</evidence>
<comment type="caution">
    <text evidence="2">The sequence shown here is derived from an EMBL/GenBank/DDBJ whole genome shotgun (WGS) entry which is preliminary data.</text>
</comment>
<dbReference type="Proteomes" id="UP001500212">
    <property type="component" value="Unassembled WGS sequence"/>
</dbReference>
<dbReference type="EMBL" id="BAABHJ010000009">
    <property type="protein sequence ID" value="GAA4609757.1"/>
    <property type="molecule type" value="Genomic_DNA"/>
</dbReference>
<organism evidence="2 3">
    <name type="scientific">Actinoallomurus liliacearum</name>
    <dbReference type="NCBI Taxonomy" id="1080073"/>
    <lineage>
        <taxon>Bacteria</taxon>
        <taxon>Bacillati</taxon>
        <taxon>Actinomycetota</taxon>
        <taxon>Actinomycetes</taxon>
        <taxon>Streptosporangiales</taxon>
        <taxon>Thermomonosporaceae</taxon>
        <taxon>Actinoallomurus</taxon>
    </lineage>
</organism>
<protein>
    <submittedName>
        <fullName evidence="2">Uncharacterized protein</fullName>
    </submittedName>
</protein>
<name>A0ABP8TJC9_9ACTN</name>
<evidence type="ECO:0000313" key="2">
    <source>
        <dbReference type="EMBL" id="GAA4609757.1"/>
    </source>
</evidence>